<proteinExistence type="predicted"/>
<dbReference type="Pfam" id="PF05489">
    <property type="entry name" value="Phage_tail_X"/>
    <property type="match status" value="1"/>
</dbReference>
<name>A0A1E7NVV2_CAMJU</name>
<accession>A0A1E7NVV2</accession>
<dbReference type="RefSeq" id="WP_002789964.1">
    <property type="nucleotide sequence ID" value="NZ_BTDP01000019.1"/>
</dbReference>
<gene>
    <name evidence="1" type="ORF">GFF90_08360</name>
</gene>
<evidence type="ECO:0000313" key="1">
    <source>
        <dbReference type="EMBL" id="EDJ6169593.1"/>
    </source>
</evidence>
<dbReference type="InterPro" id="IPR008861">
    <property type="entry name" value="GpX-like"/>
</dbReference>
<comment type="caution">
    <text evidence="1">The sequence shown here is derived from an EMBL/GenBank/DDBJ whole genome shotgun (WGS) entry which is preliminary data.</text>
</comment>
<protein>
    <submittedName>
        <fullName evidence="1">Phage tail protein</fullName>
    </submittedName>
</protein>
<reference evidence="1 2" key="1">
    <citation type="submission" date="2019-10" db="EMBL/GenBank/DDBJ databases">
        <authorList>
            <consortium name="PulseNet: The National Subtyping Network for Foodborne Disease Surveillance"/>
            <person name="Tarr C.L."/>
            <person name="Trees E."/>
            <person name="Katz L.S."/>
            <person name="Carleton-Romer H.A."/>
            <person name="Stroika S."/>
            <person name="Kucerova Z."/>
            <person name="Roache K.F."/>
            <person name="Sabol A.L."/>
            <person name="Besser J."/>
            <person name="Gerner-Smidt P."/>
        </authorList>
    </citation>
    <scope>NUCLEOTIDE SEQUENCE [LARGE SCALE GENOMIC DNA]</scope>
    <source>
        <strain evidence="1 2">PNUSAC012955</strain>
    </source>
</reference>
<evidence type="ECO:0000313" key="2">
    <source>
        <dbReference type="Proteomes" id="UP000482054"/>
    </source>
</evidence>
<organism evidence="1 2">
    <name type="scientific">Campylobacter jejuni</name>
    <dbReference type="NCBI Taxonomy" id="197"/>
    <lineage>
        <taxon>Bacteria</taxon>
        <taxon>Pseudomonadati</taxon>
        <taxon>Campylobacterota</taxon>
        <taxon>Epsilonproteobacteria</taxon>
        <taxon>Campylobacterales</taxon>
        <taxon>Campylobacteraceae</taxon>
        <taxon>Campylobacter</taxon>
    </lineage>
</organism>
<dbReference type="Proteomes" id="UP000482054">
    <property type="component" value="Unassembled WGS sequence"/>
</dbReference>
<sequence length="63" mass="7421">MSEIYIAKNNERLDSVVYRHYGTLLYFDQVLLANPKLEPLLKTGDKVILPNIEIQENKEETLW</sequence>
<dbReference type="AlphaFoldDB" id="A0A1E7NVV2"/>
<dbReference type="EMBL" id="AAMOXJ010000017">
    <property type="protein sequence ID" value="EDJ6169593.1"/>
    <property type="molecule type" value="Genomic_DNA"/>
</dbReference>